<dbReference type="PANTHER" id="PTHR46743">
    <property type="entry name" value="TEICHOIC ACIDS EXPORT ATP-BINDING PROTEIN TAGH"/>
    <property type="match status" value="1"/>
</dbReference>
<evidence type="ECO:0000256" key="1">
    <source>
        <dbReference type="ARBA" id="ARBA00005417"/>
    </source>
</evidence>
<dbReference type="CDD" id="cd03220">
    <property type="entry name" value="ABC_KpsT_Wzt"/>
    <property type="match status" value="1"/>
</dbReference>
<keyword evidence="4 6" id="KW-0067">ATP-binding</keyword>
<evidence type="ECO:0000313" key="7">
    <source>
        <dbReference type="Proteomes" id="UP000437736"/>
    </source>
</evidence>
<comment type="similarity">
    <text evidence="1">Belongs to the ABC transporter superfamily.</text>
</comment>
<evidence type="ECO:0000259" key="5">
    <source>
        <dbReference type="PROSITE" id="PS50893"/>
    </source>
</evidence>
<dbReference type="CDD" id="cd10147">
    <property type="entry name" value="Wzt_C-like"/>
    <property type="match status" value="1"/>
</dbReference>
<sequence length="400" mass="44418">MSDHAVVADHVSKRFRLFKEKNNSLKATIMRGRRVVAEDFWAVKDVSFEVPKGEAFGLIGENGSGKSTMLKCLTRIYRPESGRIAINGKVSALLELGAGFHPELSGRENVFLNGAILGLSQKELRQRFDAIVDFAGIGKFIDEPVKNYSSGMYVRLGFSVAINVDPEVLLVDEVLAVGDEAFQRKCNEKFADLKADGKTIILVSHAMSAVQNMCDRVAWFEHGELKEVGDAREVIEHYTGSVQVERDVDESGRPHWGSGEGQITRAELIGAEGEVVERLVTGAPGRIRLHYEMREPVAQPVFSMYLSTINGQPVSGPNSRAYECVPDKLDGRGYVDLCMDEVRLLPGTYDLTPLITDITMMKVLDQRQNLLRFDVERGGLLREDWGVTTLSPRWEITPGS</sequence>
<dbReference type="InterPro" id="IPR050683">
    <property type="entry name" value="Bact_Polysacc_Export_ATP-bd"/>
</dbReference>
<reference evidence="6 7" key="1">
    <citation type="submission" date="2019-11" db="EMBL/GenBank/DDBJ databases">
        <title>Acidiferrimicrobium australis gen. nov., sp. nov., an acidophilic and obligately heterotrophic, member of the Actinobacteria that catalyses dissimilatory oxido- reduction of iron isolated from metal-rich acidic water in Chile.</title>
        <authorList>
            <person name="Gonzalez D."/>
            <person name="Huber K."/>
            <person name="Hedrich S."/>
            <person name="Rojas-Villalobos C."/>
            <person name="Quatrini R."/>
            <person name="Dinamarca M.A."/>
            <person name="Schwarz A."/>
            <person name="Canales C."/>
            <person name="Nancucheo I."/>
        </authorList>
    </citation>
    <scope>NUCLEOTIDE SEQUENCE [LARGE SCALE GENOMIC DNA]</scope>
    <source>
        <strain evidence="6 7">USS-CCA1</strain>
    </source>
</reference>
<gene>
    <name evidence="6" type="ORF">GHK86_04595</name>
</gene>
<dbReference type="Gene3D" id="3.40.50.300">
    <property type="entry name" value="P-loop containing nucleotide triphosphate hydrolases"/>
    <property type="match status" value="1"/>
</dbReference>
<keyword evidence="3" id="KW-0547">Nucleotide-binding</keyword>
<evidence type="ECO:0000313" key="6">
    <source>
        <dbReference type="EMBL" id="MST32004.1"/>
    </source>
</evidence>
<feature type="domain" description="ABC transporter" evidence="5">
    <location>
        <begin position="25"/>
        <end position="247"/>
    </location>
</feature>
<evidence type="ECO:0000256" key="4">
    <source>
        <dbReference type="ARBA" id="ARBA00022840"/>
    </source>
</evidence>
<comment type="caution">
    <text evidence="6">The sequence shown here is derived from an EMBL/GenBank/DDBJ whole genome shotgun (WGS) entry which is preliminary data.</text>
</comment>
<dbReference type="Proteomes" id="UP000437736">
    <property type="component" value="Unassembled WGS sequence"/>
</dbReference>
<dbReference type="PANTHER" id="PTHR46743:SF2">
    <property type="entry name" value="TEICHOIC ACIDS EXPORT ATP-BINDING PROTEIN TAGH"/>
    <property type="match status" value="1"/>
</dbReference>
<protein>
    <submittedName>
        <fullName evidence="6">ATP-binding cassette domain-containing protein</fullName>
    </submittedName>
</protein>
<proteinExistence type="inferred from homology"/>
<organism evidence="6 7">
    <name type="scientific">Acidiferrimicrobium australe</name>
    <dbReference type="NCBI Taxonomy" id="2664430"/>
    <lineage>
        <taxon>Bacteria</taxon>
        <taxon>Bacillati</taxon>
        <taxon>Actinomycetota</taxon>
        <taxon>Acidimicrobiia</taxon>
        <taxon>Acidimicrobiales</taxon>
        <taxon>Acidimicrobiaceae</taxon>
        <taxon>Acidiferrimicrobium</taxon>
    </lineage>
</organism>
<dbReference type="Gene3D" id="2.70.50.60">
    <property type="entry name" value="abc- transporter (atp binding component) like domain"/>
    <property type="match status" value="1"/>
</dbReference>
<dbReference type="InterPro" id="IPR027417">
    <property type="entry name" value="P-loop_NTPase"/>
</dbReference>
<dbReference type="SUPFAM" id="SSF52540">
    <property type="entry name" value="P-loop containing nucleoside triphosphate hydrolases"/>
    <property type="match status" value="1"/>
</dbReference>
<dbReference type="Pfam" id="PF00005">
    <property type="entry name" value="ABC_tran"/>
    <property type="match status" value="1"/>
</dbReference>
<dbReference type="InterPro" id="IPR015860">
    <property type="entry name" value="ABC_transpr_TagH-like"/>
</dbReference>
<dbReference type="EMBL" id="WJHE01000195">
    <property type="protein sequence ID" value="MST32004.1"/>
    <property type="molecule type" value="Genomic_DNA"/>
</dbReference>
<dbReference type="InterPro" id="IPR003439">
    <property type="entry name" value="ABC_transporter-like_ATP-bd"/>
</dbReference>
<accession>A0ABW9QRF4</accession>
<keyword evidence="2" id="KW-0813">Transport</keyword>
<dbReference type="Pfam" id="PF14524">
    <property type="entry name" value="Wzt_C"/>
    <property type="match status" value="1"/>
</dbReference>
<dbReference type="GO" id="GO:0005524">
    <property type="term" value="F:ATP binding"/>
    <property type="evidence" value="ECO:0007669"/>
    <property type="project" value="UniProtKB-KW"/>
</dbReference>
<dbReference type="InterPro" id="IPR003593">
    <property type="entry name" value="AAA+_ATPase"/>
</dbReference>
<evidence type="ECO:0000256" key="3">
    <source>
        <dbReference type="ARBA" id="ARBA00022741"/>
    </source>
</evidence>
<dbReference type="PROSITE" id="PS50893">
    <property type="entry name" value="ABC_TRANSPORTER_2"/>
    <property type="match status" value="1"/>
</dbReference>
<evidence type="ECO:0000256" key="2">
    <source>
        <dbReference type="ARBA" id="ARBA00022448"/>
    </source>
</evidence>
<dbReference type="InterPro" id="IPR029439">
    <property type="entry name" value="Wzt_C"/>
</dbReference>
<dbReference type="SMART" id="SM00382">
    <property type="entry name" value="AAA"/>
    <property type="match status" value="1"/>
</dbReference>
<keyword evidence="7" id="KW-1185">Reference proteome</keyword>
<name>A0ABW9QRF4_9ACTN</name>